<organism evidence="9 10">
    <name type="scientific">Pseudomonas jinjuensis</name>
    <dbReference type="NCBI Taxonomy" id="198616"/>
    <lineage>
        <taxon>Bacteria</taxon>
        <taxon>Pseudomonadati</taxon>
        <taxon>Pseudomonadota</taxon>
        <taxon>Gammaproteobacteria</taxon>
        <taxon>Pseudomonadales</taxon>
        <taxon>Pseudomonadaceae</taxon>
        <taxon>Pseudomonas</taxon>
    </lineage>
</organism>
<dbReference type="OrthoDB" id="267364at2"/>
<comment type="similarity">
    <text evidence="2 7">Belongs to the SprT family.</text>
</comment>
<feature type="active site" evidence="7">
    <location>
        <position position="70"/>
    </location>
</feature>
<dbReference type="Pfam" id="PF10263">
    <property type="entry name" value="SprT-like"/>
    <property type="match status" value="1"/>
</dbReference>
<accession>A0A1H0MAI0</accession>
<dbReference type="SMART" id="SM00731">
    <property type="entry name" value="SprT"/>
    <property type="match status" value="1"/>
</dbReference>
<evidence type="ECO:0000256" key="1">
    <source>
        <dbReference type="ARBA" id="ARBA00004496"/>
    </source>
</evidence>
<feature type="binding site" evidence="7">
    <location>
        <position position="69"/>
    </location>
    <ligand>
        <name>Zn(2+)</name>
        <dbReference type="ChEBI" id="CHEBI:29105"/>
    </ligand>
</feature>
<evidence type="ECO:0000313" key="9">
    <source>
        <dbReference type="EMBL" id="SDO77414.1"/>
    </source>
</evidence>
<dbReference type="InterPro" id="IPR023483">
    <property type="entry name" value="Uncharacterised_SprT"/>
</dbReference>
<dbReference type="HAMAP" id="MF_00746">
    <property type="entry name" value="SprT"/>
    <property type="match status" value="1"/>
</dbReference>
<evidence type="ECO:0000256" key="4">
    <source>
        <dbReference type="ARBA" id="ARBA00022490"/>
    </source>
</evidence>
<dbReference type="PANTHER" id="PTHR38773:SF1">
    <property type="entry name" value="PROTEIN SPRT"/>
    <property type="match status" value="1"/>
</dbReference>
<keyword evidence="6 7" id="KW-0862">Zinc</keyword>
<evidence type="ECO:0000313" key="10">
    <source>
        <dbReference type="Proteomes" id="UP000242957"/>
    </source>
</evidence>
<proteinExistence type="inferred from homology"/>
<dbReference type="RefSeq" id="WP_084313663.1">
    <property type="nucleotide sequence ID" value="NZ_FNIJ01000015.1"/>
</dbReference>
<evidence type="ECO:0000256" key="2">
    <source>
        <dbReference type="ARBA" id="ARBA00006591"/>
    </source>
</evidence>
<protein>
    <recommendedName>
        <fullName evidence="3 7">Protein SprT</fullName>
    </recommendedName>
</protein>
<keyword evidence="4 7" id="KW-0963">Cytoplasm</keyword>
<comment type="subcellular location">
    <subcellularLocation>
        <location evidence="1 7">Cytoplasm</location>
    </subcellularLocation>
</comment>
<feature type="binding site" evidence="7">
    <location>
        <position position="73"/>
    </location>
    <ligand>
        <name>Zn(2+)</name>
        <dbReference type="ChEBI" id="CHEBI:29105"/>
    </ligand>
</feature>
<dbReference type="STRING" id="198616.SAMN05216193_115160"/>
<evidence type="ECO:0000256" key="5">
    <source>
        <dbReference type="ARBA" id="ARBA00022723"/>
    </source>
</evidence>
<evidence type="ECO:0000256" key="6">
    <source>
        <dbReference type="ARBA" id="ARBA00022833"/>
    </source>
</evidence>
<sequence>MPEQLHARVEACYRQAEEFFQRRFPRPEVNFRLRGQKAGVAHLHENLLRFNPQLYRENREHFLSQTVAHEVAHLVAHQMFGPHIRPHGDEWQLIMRGIYGLPPDRCHTYEIQRRHMTRYIYRCHCVESSDFPFSSQRHNLVAQGRRYFCRRCRATLVFTGQVVRE</sequence>
<evidence type="ECO:0000256" key="3">
    <source>
        <dbReference type="ARBA" id="ARBA00020082"/>
    </source>
</evidence>
<dbReference type="AlphaFoldDB" id="A0A1H0MAI0"/>
<feature type="domain" description="SprT-like" evidence="8">
    <location>
        <begin position="7"/>
        <end position="159"/>
    </location>
</feature>
<dbReference type="GO" id="GO:0005737">
    <property type="term" value="C:cytoplasm"/>
    <property type="evidence" value="ECO:0007669"/>
    <property type="project" value="UniProtKB-SubCell"/>
</dbReference>
<dbReference type="InterPro" id="IPR006640">
    <property type="entry name" value="SprT-like_domain"/>
</dbReference>
<gene>
    <name evidence="7" type="primary">sprT</name>
    <name evidence="9" type="ORF">SAMN05216193_115160</name>
</gene>
<name>A0A1H0MAI0_9PSED</name>
<dbReference type="InterPro" id="IPR035240">
    <property type="entry name" value="SprT_Zn_ribbon"/>
</dbReference>
<comment type="cofactor">
    <cofactor evidence="7">
        <name>Zn(2+)</name>
        <dbReference type="ChEBI" id="CHEBI:29105"/>
    </cofactor>
    <text evidence="7">Binds 1 zinc ion.</text>
</comment>
<dbReference type="EMBL" id="FNIJ01000015">
    <property type="protein sequence ID" value="SDO77414.1"/>
    <property type="molecule type" value="Genomic_DNA"/>
</dbReference>
<dbReference type="Pfam" id="PF17283">
    <property type="entry name" value="Zn_ribbon_SprT"/>
    <property type="match status" value="1"/>
</dbReference>
<dbReference type="GO" id="GO:0008270">
    <property type="term" value="F:zinc ion binding"/>
    <property type="evidence" value="ECO:0007669"/>
    <property type="project" value="UniProtKB-UniRule"/>
</dbReference>
<dbReference type="NCBIfam" id="NF003421">
    <property type="entry name" value="PRK04860.1"/>
    <property type="match status" value="1"/>
</dbReference>
<keyword evidence="10" id="KW-1185">Reference proteome</keyword>
<dbReference type="Proteomes" id="UP000242957">
    <property type="component" value="Unassembled WGS sequence"/>
</dbReference>
<dbReference type="PANTHER" id="PTHR38773">
    <property type="entry name" value="PROTEIN SPRT"/>
    <property type="match status" value="1"/>
</dbReference>
<dbReference type="GO" id="GO:0006950">
    <property type="term" value="P:response to stress"/>
    <property type="evidence" value="ECO:0007669"/>
    <property type="project" value="UniProtKB-ARBA"/>
</dbReference>
<evidence type="ECO:0000256" key="7">
    <source>
        <dbReference type="HAMAP-Rule" id="MF_00746"/>
    </source>
</evidence>
<reference evidence="10" key="1">
    <citation type="submission" date="2016-10" db="EMBL/GenBank/DDBJ databases">
        <authorList>
            <person name="Varghese N."/>
            <person name="Submissions S."/>
        </authorList>
    </citation>
    <scope>NUCLEOTIDE SEQUENCE [LARGE SCALE GENOMIC DNA]</scope>
    <source>
        <strain evidence="10">JCM 21621</strain>
    </source>
</reference>
<keyword evidence="5 7" id="KW-0479">Metal-binding</keyword>
<evidence type="ECO:0000259" key="8">
    <source>
        <dbReference type="SMART" id="SM00731"/>
    </source>
</evidence>